<gene>
    <name evidence="2" type="ORF">K6K41_25955</name>
</gene>
<evidence type="ECO:0000313" key="3">
    <source>
        <dbReference type="Proteomes" id="UP000825701"/>
    </source>
</evidence>
<dbReference type="KEGG" id="cmet:K6K41_25955"/>
<dbReference type="AlphaFoldDB" id="A0A9E6UMG3"/>
<keyword evidence="1" id="KW-0812">Transmembrane</keyword>
<organism evidence="2 3">
    <name type="scientific">Chenggangzhangella methanolivorans</name>
    <dbReference type="NCBI Taxonomy" id="1437009"/>
    <lineage>
        <taxon>Bacteria</taxon>
        <taxon>Pseudomonadati</taxon>
        <taxon>Pseudomonadota</taxon>
        <taxon>Alphaproteobacteria</taxon>
        <taxon>Hyphomicrobiales</taxon>
        <taxon>Methylopilaceae</taxon>
        <taxon>Chenggangzhangella</taxon>
    </lineage>
</organism>
<feature type="transmembrane region" description="Helical" evidence="1">
    <location>
        <begin position="14"/>
        <end position="34"/>
    </location>
</feature>
<accession>A0A9E6UMG3</accession>
<evidence type="ECO:0000313" key="2">
    <source>
        <dbReference type="EMBL" id="QZO00001.1"/>
    </source>
</evidence>
<protein>
    <submittedName>
        <fullName evidence="2">Uncharacterized protein</fullName>
    </submittedName>
</protein>
<sequence>MTGTETRTGHLKTAIAAFAILYAVAALAALATATTGGGRSALERLGAAGFLEQSPLGR</sequence>
<reference evidence="2" key="1">
    <citation type="submission" date="2021-08" db="EMBL/GenBank/DDBJ databases">
        <authorList>
            <person name="Zhang H."/>
            <person name="Xu M."/>
            <person name="Yu Z."/>
            <person name="Yang L."/>
            <person name="Cai Y."/>
        </authorList>
    </citation>
    <scope>NUCLEOTIDE SEQUENCE</scope>
    <source>
        <strain evidence="2">CHL1</strain>
    </source>
</reference>
<keyword evidence="1" id="KW-1133">Transmembrane helix</keyword>
<proteinExistence type="predicted"/>
<dbReference type="EMBL" id="CP081869">
    <property type="protein sequence ID" value="QZO00001.1"/>
    <property type="molecule type" value="Genomic_DNA"/>
</dbReference>
<keyword evidence="3" id="KW-1185">Reference proteome</keyword>
<dbReference type="RefSeq" id="WP_261403136.1">
    <property type="nucleotide sequence ID" value="NZ_CP081869.1"/>
</dbReference>
<name>A0A9E6UMG3_9HYPH</name>
<dbReference type="Proteomes" id="UP000825701">
    <property type="component" value="Chromosome"/>
</dbReference>
<keyword evidence="1" id="KW-0472">Membrane</keyword>
<evidence type="ECO:0000256" key="1">
    <source>
        <dbReference type="SAM" id="Phobius"/>
    </source>
</evidence>